<dbReference type="InterPro" id="IPR044716">
    <property type="entry name" value="LEUNIG-like"/>
</dbReference>
<feature type="compositionally biased region" description="Polar residues" evidence="1">
    <location>
        <begin position="317"/>
        <end position="336"/>
    </location>
</feature>
<evidence type="ECO:0000256" key="1">
    <source>
        <dbReference type="SAM" id="MobiDB-lite"/>
    </source>
</evidence>
<reference evidence="2 3" key="1">
    <citation type="journal article" date="2017" name="Mycologia">
        <title>Bifiguratus adelaidae, gen. et sp. nov., a new member of Mucoromycotina in endophytic and soil-dwelling habitats.</title>
        <authorList>
            <person name="Torres-Cruz T.J."/>
            <person name="Billingsley Tobias T.L."/>
            <person name="Almatruk M."/>
            <person name="Hesse C."/>
            <person name="Kuske C.R."/>
            <person name="Desiro A."/>
            <person name="Benucci G.M."/>
            <person name="Bonito G."/>
            <person name="Stajich J.E."/>
            <person name="Dunlap C."/>
            <person name="Arnold A.E."/>
            <person name="Porras-Alfaro A."/>
        </authorList>
    </citation>
    <scope>NUCLEOTIDE SEQUENCE [LARGE SCALE GENOMIC DNA]</scope>
    <source>
        <strain evidence="2 3">AZ0501</strain>
    </source>
</reference>
<dbReference type="EMBL" id="MVBO01000005">
    <property type="protein sequence ID" value="OZJ06279.1"/>
    <property type="molecule type" value="Genomic_DNA"/>
</dbReference>
<protein>
    <submittedName>
        <fullName evidence="2">Uncharacterized protein</fullName>
    </submittedName>
</protein>
<feature type="region of interest" description="Disordered" evidence="1">
    <location>
        <begin position="1"/>
        <end position="26"/>
    </location>
</feature>
<feature type="region of interest" description="Disordered" evidence="1">
    <location>
        <begin position="235"/>
        <end position="377"/>
    </location>
</feature>
<gene>
    <name evidence="2" type="ORF">BZG36_00779</name>
</gene>
<feature type="compositionally biased region" description="Basic residues" evidence="1">
    <location>
        <begin position="303"/>
        <end position="316"/>
    </location>
</feature>
<name>A0A261Y6R2_9FUNG</name>
<keyword evidence="3" id="KW-1185">Reference proteome</keyword>
<sequence>MAASGTSMPPNRTNAPGVRMGEKDEPPKHAVFQSIRPYLQGYIYDYLVRSNLEGTARTFYQEANLAASFPTLDEATTSSHTSKGSLPSLRLPVTLPDEGFLQKWWSVFCDIYETVSPVNSLLQANTDTALVNEYASQANMAFPPTVPSMNRRPAVPPTIPQPAPVPPAYETHPMYTYQMPVDMSTQYAFQPPVRYSQPYMDARMAQARMASGMHGGMVTANMAYAGQPSNMLLTRNPNDQSTPFANTMPRNFAPAPSMPNDPSATMMSGSLKKASEAKPVLTRQSSSNLGQPPKPPSTPRSKVAQKRPRNAVRAKKTSSGSPSMDDASNTQMSNMDQGVRRRRTSSEGKGDSKKTSPTSSLNDEQLQSALSTPGEGDIIPEITMMQYSDYMHSNQNAFWPATDNNTQYFSGYDPNQKLYEGYTDVHQR</sequence>
<dbReference type="GO" id="GO:0003714">
    <property type="term" value="F:transcription corepressor activity"/>
    <property type="evidence" value="ECO:0007669"/>
    <property type="project" value="InterPro"/>
</dbReference>
<feature type="compositionally biased region" description="Polar residues" evidence="1">
    <location>
        <begin position="355"/>
        <end position="371"/>
    </location>
</feature>
<dbReference type="Proteomes" id="UP000242875">
    <property type="component" value="Unassembled WGS sequence"/>
</dbReference>
<dbReference type="PANTHER" id="PTHR44376">
    <property type="entry name" value="TRANSCRIPTIONAL REGULATOR OF FILAMENTOUS GROWTH FLO8"/>
    <property type="match status" value="1"/>
</dbReference>
<organism evidence="2 3">
    <name type="scientific">Bifiguratus adelaidae</name>
    <dbReference type="NCBI Taxonomy" id="1938954"/>
    <lineage>
        <taxon>Eukaryota</taxon>
        <taxon>Fungi</taxon>
        <taxon>Fungi incertae sedis</taxon>
        <taxon>Mucoromycota</taxon>
        <taxon>Mucoromycotina</taxon>
        <taxon>Endogonomycetes</taxon>
        <taxon>Endogonales</taxon>
        <taxon>Endogonales incertae sedis</taxon>
        <taxon>Bifiguratus</taxon>
    </lineage>
</organism>
<dbReference type="OrthoDB" id="5600002at2759"/>
<dbReference type="PANTHER" id="PTHR44376:SF9">
    <property type="entry name" value="TRANSCRIPTIONAL COREPRESSOR LEUNIG_HOMOLOG"/>
    <property type="match status" value="1"/>
</dbReference>
<feature type="compositionally biased region" description="Polar residues" evidence="1">
    <location>
        <begin position="1"/>
        <end position="14"/>
    </location>
</feature>
<feature type="compositionally biased region" description="Polar residues" evidence="1">
    <location>
        <begin position="235"/>
        <end position="249"/>
    </location>
</feature>
<evidence type="ECO:0000313" key="3">
    <source>
        <dbReference type="Proteomes" id="UP000242875"/>
    </source>
</evidence>
<feature type="compositionally biased region" description="Basic and acidic residues" evidence="1">
    <location>
        <begin position="344"/>
        <end position="354"/>
    </location>
</feature>
<proteinExistence type="predicted"/>
<dbReference type="InterPro" id="IPR006594">
    <property type="entry name" value="LisH"/>
</dbReference>
<accession>A0A261Y6R2</accession>
<evidence type="ECO:0000313" key="2">
    <source>
        <dbReference type="EMBL" id="OZJ06279.1"/>
    </source>
</evidence>
<dbReference type="AlphaFoldDB" id="A0A261Y6R2"/>
<dbReference type="Pfam" id="PF08513">
    <property type="entry name" value="LisH"/>
    <property type="match status" value="1"/>
</dbReference>
<dbReference type="PROSITE" id="PS50896">
    <property type="entry name" value="LISH"/>
    <property type="match status" value="1"/>
</dbReference>
<comment type="caution">
    <text evidence="2">The sequence shown here is derived from an EMBL/GenBank/DDBJ whole genome shotgun (WGS) entry which is preliminary data.</text>
</comment>